<dbReference type="InterPro" id="IPR036412">
    <property type="entry name" value="HAD-like_sf"/>
</dbReference>
<dbReference type="RefSeq" id="WP_100425167.1">
    <property type="nucleotide sequence ID" value="NZ_PGEX01000001.1"/>
</dbReference>
<evidence type="ECO:0000256" key="4">
    <source>
        <dbReference type="ARBA" id="ARBA00022842"/>
    </source>
</evidence>
<gene>
    <name evidence="5" type="ORF">BGX16_1127</name>
</gene>
<dbReference type="InterPro" id="IPR023214">
    <property type="entry name" value="HAD_sf"/>
</dbReference>
<dbReference type="GO" id="GO:0046872">
    <property type="term" value="F:metal ion binding"/>
    <property type="evidence" value="ECO:0007669"/>
    <property type="project" value="UniProtKB-KW"/>
</dbReference>
<evidence type="ECO:0000256" key="3">
    <source>
        <dbReference type="ARBA" id="ARBA00022801"/>
    </source>
</evidence>
<dbReference type="PANTHER" id="PTHR46470:SF2">
    <property type="entry name" value="GLYCERALDEHYDE 3-PHOSPHATE PHOSPHATASE"/>
    <property type="match status" value="1"/>
</dbReference>
<keyword evidence="4" id="KW-0460">Magnesium</keyword>
<protein>
    <submittedName>
        <fullName evidence="5">Putative hydrolase of the HAD superfamily</fullName>
    </submittedName>
</protein>
<dbReference type="InterPro" id="IPR006439">
    <property type="entry name" value="HAD-SF_hydro_IA"/>
</dbReference>
<dbReference type="PRINTS" id="PR00413">
    <property type="entry name" value="HADHALOGNASE"/>
</dbReference>
<keyword evidence="3 5" id="KW-0378">Hydrolase</keyword>
<dbReference type="Gene3D" id="3.40.50.1000">
    <property type="entry name" value="HAD superfamily/HAD-like"/>
    <property type="match status" value="1"/>
</dbReference>
<dbReference type="OrthoDB" id="9794086at2"/>
<accession>A0A2M9A643</accession>
<proteinExistence type="predicted"/>
<dbReference type="Proteomes" id="UP000231134">
    <property type="component" value="Unassembled WGS sequence"/>
</dbReference>
<reference evidence="5 6" key="1">
    <citation type="submission" date="2017-11" db="EMBL/GenBank/DDBJ databases">
        <title>Animal gut microbial communities from fecal samples from Wisconsin, USA.</title>
        <authorList>
            <person name="Neumann A."/>
        </authorList>
    </citation>
    <scope>NUCLEOTIDE SEQUENCE [LARGE SCALE GENOMIC DNA]</scope>
    <source>
        <strain evidence="5 6">UWS3</strain>
    </source>
</reference>
<comment type="caution">
    <text evidence="5">The sequence shown here is derived from an EMBL/GenBank/DDBJ whole genome shotgun (WGS) entry which is preliminary data.</text>
</comment>
<dbReference type="Gene3D" id="1.10.150.520">
    <property type="match status" value="1"/>
</dbReference>
<dbReference type="GO" id="GO:0016791">
    <property type="term" value="F:phosphatase activity"/>
    <property type="evidence" value="ECO:0007669"/>
    <property type="project" value="TreeGrafter"/>
</dbReference>
<dbReference type="SFLD" id="SFLDS00003">
    <property type="entry name" value="Haloacid_Dehalogenase"/>
    <property type="match status" value="1"/>
</dbReference>
<dbReference type="EMBL" id="PGEX01000001">
    <property type="protein sequence ID" value="PJJ41169.1"/>
    <property type="molecule type" value="Genomic_DNA"/>
</dbReference>
<dbReference type="InterPro" id="IPR051400">
    <property type="entry name" value="HAD-like_hydrolase"/>
</dbReference>
<sequence length="220" mass="24810">MQAIIFDLDNTLYPYTPCDNAGRDAVYSYLYPICQIPRNEFVKLYVECDMETKRLNPLTAAGHNRILFYHHMCEVLNLPGEIYDIPMYNAYWDAYLNAMQIFPGAFELLQKLKAKKIPLGICSDLTLHIQIRKLQKLGLVGIFDKITVSEEVGADKPAAIMFTSIAQKLGADPKDCVMIGDNYKRDILGAKSVGMQTILYGKKHEGTASAQNFTELAQML</sequence>
<evidence type="ECO:0000313" key="5">
    <source>
        <dbReference type="EMBL" id="PJJ41169.1"/>
    </source>
</evidence>
<dbReference type="NCBIfam" id="TIGR01509">
    <property type="entry name" value="HAD-SF-IA-v3"/>
    <property type="match status" value="1"/>
</dbReference>
<evidence type="ECO:0000313" key="6">
    <source>
        <dbReference type="Proteomes" id="UP000231134"/>
    </source>
</evidence>
<organism evidence="5 6">
    <name type="scientific">Hallerella succinigenes</name>
    <dbReference type="NCBI Taxonomy" id="1896222"/>
    <lineage>
        <taxon>Bacteria</taxon>
        <taxon>Pseudomonadati</taxon>
        <taxon>Fibrobacterota</taxon>
        <taxon>Fibrobacteria</taxon>
        <taxon>Fibrobacterales</taxon>
        <taxon>Fibrobacteraceae</taxon>
        <taxon>Hallerella</taxon>
    </lineage>
</organism>
<evidence type="ECO:0000256" key="2">
    <source>
        <dbReference type="ARBA" id="ARBA00022723"/>
    </source>
</evidence>
<comment type="cofactor">
    <cofactor evidence="1">
        <name>Mg(2+)</name>
        <dbReference type="ChEBI" id="CHEBI:18420"/>
    </cofactor>
</comment>
<name>A0A2M9A643_9BACT</name>
<dbReference type="SFLD" id="SFLDG01129">
    <property type="entry name" value="C1.5:_HAD__Beta-PGM__Phosphata"/>
    <property type="match status" value="1"/>
</dbReference>
<dbReference type="NCBIfam" id="TIGR01549">
    <property type="entry name" value="HAD-SF-IA-v1"/>
    <property type="match status" value="1"/>
</dbReference>
<dbReference type="SUPFAM" id="SSF56784">
    <property type="entry name" value="HAD-like"/>
    <property type="match status" value="1"/>
</dbReference>
<keyword evidence="2" id="KW-0479">Metal-binding</keyword>
<keyword evidence="6" id="KW-1185">Reference proteome</keyword>
<dbReference type="Pfam" id="PF00702">
    <property type="entry name" value="Hydrolase"/>
    <property type="match status" value="1"/>
</dbReference>
<dbReference type="PANTHER" id="PTHR46470">
    <property type="entry name" value="N-ACYLNEURAMINATE-9-PHOSPHATASE"/>
    <property type="match status" value="1"/>
</dbReference>
<evidence type="ECO:0000256" key="1">
    <source>
        <dbReference type="ARBA" id="ARBA00001946"/>
    </source>
</evidence>
<dbReference type="GO" id="GO:0044281">
    <property type="term" value="P:small molecule metabolic process"/>
    <property type="evidence" value="ECO:0007669"/>
    <property type="project" value="UniProtKB-ARBA"/>
</dbReference>
<dbReference type="AlphaFoldDB" id="A0A2M9A643"/>